<evidence type="ECO:0000313" key="1">
    <source>
        <dbReference type="EMBL" id="GBP88880.1"/>
    </source>
</evidence>
<protein>
    <submittedName>
        <fullName evidence="1">Uncharacterized protein</fullName>
    </submittedName>
</protein>
<feature type="non-terminal residue" evidence="1">
    <location>
        <position position="1"/>
    </location>
</feature>
<comment type="caution">
    <text evidence="1">The sequence shown here is derived from an EMBL/GenBank/DDBJ whole genome shotgun (WGS) entry which is preliminary data.</text>
</comment>
<name>A0A4C1ZLW1_EUMVA</name>
<reference evidence="1 2" key="1">
    <citation type="journal article" date="2019" name="Commun. Biol.">
        <title>The bagworm genome reveals a unique fibroin gene that provides high tensile strength.</title>
        <authorList>
            <person name="Kono N."/>
            <person name="Nakamura H."/>
            <person name="Ohtoshi R."/>
            <person name="Tomita M."/>
            <person name="Numata K."/>
            <person name="Arakawa K."/>
        </authorList>
    </citation>
    <scope>NUCLEOTIDE SEQUENCE [LARGE SCALE GENOMIC DNA]</scope>
</reference>
<evidence type="ECO:0000313" key="2">
    <source>
        <dbReference type="Proteomes" id="UP000299102"/>
    </source>
</evidence>
<sequence>EDDLIMKTENEVDELMIKQELDIGPTVKPQITPAATI</sequence>
<proteinExistence type="predicted"/>
<organism evidence="1 2">
    <name type="scientific">Eumeta variegata</name>
    <name type="common">Bagworm moth</name>
    <name type="synonym">Eumeta japonica</name>
    <dbReference type="NCBI Taxonomy" id="151549"/>
    <lineage>
        <taxon>Eukaryota</taxon>
        <taxon>Metazoa</taxon>
        <taxon>Ecdysozoa</taxon>
        <taxon>Arthropoda</taxon>
        <taxon>Hexapoda</taxon>
        <taxon>Insecta</taxon>
        <taxon>Pterygota</taxon>
        <taxon>Neoptera</taxon>
        <taxon>Endopterygota</taxon>
        <taxon>Lepidoptera</taxon>
        <taxon>Glossata</taxon>
        <taxon>Ditrysia</taxon>
        <taxon>Tineoidea</taxon>
        <taxon>Psychidae</taxon>
        <taxon>Oiketicinae</taxon>
        <taxon>Eumeta</taxon>
    </lineage>
</organism>
<accession>A0A4C1ZLW1</accession>
<dbReference type="EMBL" id="BGZK01001964">
    <property type="protein sequence ID" value="GBP88880.1"/>
    <property type="molecule type" value="Genomic_DNA"/>
</dbReference>
<dbReference type="Proteomes" id="UP000299102">
    <property type="component" value="Unassembled WGS sequence"/>
</dbReference>
<gene>
    <name evidence="1" type="ORF">EVAR_102893_1</name>
</gene>
<dbReference type="AlphaFoldDB" id="A0A4C1ZLW1"/>
<keyword evidence="2" id="KW-1185">Reference proteome</keyword>